<organism evidence="1 2">
    <name type="scientific">Morchella conica CCBAS932</name>
    <dbReference type="NCBI Taxonomy" id="1392247"/>
    <lineage>
        <taxon>Eukaryota</taxon>
        <taxon>Fungi</taxon>
        <taxon>Dikarya</taxon>
        <taxon>Ascomycota</taxon>
        <taxon>Pezizomycotina</taxon>
        <taxon>Pezizomycetes</taxon>
        <taxon>Pezizales</taxon>
        <taxon>Morchellaceae</taxon>
        <taxon>Morchella</taxon>
    </lineage>
</organism>
<dbReference type="SUPFAM" id="SSF56112">
    <property type="entry name" value="Protein kinase-like (PK-like)"/>
    <property type="match status" value="1"/>
</dbReference>
<dbReference type="AlphaFoldDB" id="A0A3N4LB87"/>
<dbReference type="STRING" id="1392247.A0A3N4LB87"/>
<protein>
    <submittedName>
        <fullName evidence="1">Uncharacterized protein</fullName>
    </submittedName>
</protein>
<sequence length="747" mass="85408">MIIYSTRIFDSMYIYVECARAYTPKLLFSYPSPTSSKLLLRRDGSRGTGDEPSILHVETIMSEQEASNHNPCLAFHWSDSQAKTVEVVSSLNEWKLPGFKLERYSYGEFACFLGQQEPFDKIYFKFVIDGSRWEVNRNLPVFVDEFGNENNRWTPQQATDHHDALILHVQKQQTLSRVDMGELCRLALAAHGLYDQYYNELECIVDRIVSDTGRLTLPISGTLEVFVLLRFQPRKHVFISNQFERNGKHSNSDDVWVAAFPADTSSNPYLPLSVSLSSSEKERRMESECATLRFLKEHTSLPVPEVFSYDVRYPPVKDLTWEQKAHDKRAGIINKVDWPFILMEKLGGLSFQQYWSLVGNPSEQNPDLKDLNMRRQKIFEQLAMYQLELAKHPIAACGYLTLNLSYWHRPDKNSRTPKSSFGVRPCIFDTCRPFTDSVVAAFPDRRARLCFPLANPTNCLSSITARFNHLFSHNSKRPRIISDPTVETEKDHFIALEQMRSLVFETLGLNYETGPFILQHANLFPQNIFLTANSEKDFKISGIIDWDFASSVPIQISACPPRMCLGRLQIGNENDVQEAQASSIFHSPIFPQNVLGMQRTEYFACLKRIENILEGKEGRGLAVCRDSTGDKGHLSEVLRQEMVLPVYILDEICSTSLQALTGRVAHIYLPLIFEMIRGHKWDDVKDAILSDGAMHYAVEKWEKGQEDWNHHQSFVLQTECSDQLAASKEECLDEVATSLPGCLDSDF</sequence>
<keyword evidence="2" id="KW-1185">Reference proteome</keyword>
<dbReference type="InterPro" id="IPR051678">
    <property type="entry name" value="AGP_Transferase"/>
</dbReference>
<dbReference type="CDD" id="cd02859">
    <property type="entry name" value="E_set_AMPKbeta_like_N"/>
    <property type="match status" value="1"/>
</dbReference>
<dbReference type="PANTHER" id="PTHR21310">
    <property type="entry name" value="AMINOGLYCOSIDE PHOSPHOTRANSFERASE-RELATED-RELATED"/>
    <property type="match status" value="1"/>
</dbReference>
<dbReference type="Gene3D" id="2.60.40.10">
    <property type="entry name" value="Immunoglobulins"/>
    <property type="match status" value="1"/>
</dbReference>
<dbReference type="InterPro" id="IPR013783">
    <property type="entry name" value="Ig-like_fold"/>
</dbReference>
<proteinExistence type="predicted"/>
<dbReference type="OrthoDB" id="10003767at2759"/>
<evidence type="ECO:0000313" key="2">
    <source>
        <dbReference type="Proteomes" id="UP000277580"/>
    </source>
</evidence>
<reference evidence="1 2" key="1">
    <citation type="journal article" date="2018" name="Nat. Ecol. Evol.">
        <title>Pezizomycetes genomes reveal the molecular basis of ectomycorrhizal truffle lifestyle.</title>
        <authorList>
            <person name="Murat C."/>
            <person name="Payen T."/>
            <person name="Noel B."/>
            <person name="Kuo A."/>
            <person name="Morin E."/>
            <person name="Chen J."/>
            <person name="Kohler A."/>
            <person name="Krizsan K."/>
            <person name="Balestrini R."/>
            <person name="Da Silva C."/>
            <person name="Montanini B."/>
            <person name="Hainaut M."/>
            <person name="Levati E."/>
            <person name="Barry K.W."/>
            <person name="Belfiori B."/>
            <person name="Cichocki N."/>
            <person name="Clum A."/>
            <person name="Dockter R.B."/>
            <person name="Fauchery L."/>
            <person name="Guy J."/>
            <person name="Iotti M."/>
            <person name="Le Tacon F."/>
            <person name="Lindquist E.A."/>
            <person name="Lipzen A."/>
            <person name="Malagnac F."/>
            <person name="Mello A."/>
            <person name="Molinier V."/>
            <person name="Miyauchi S."/>
            <person name="Poulain J."/>
            <person name="Riccioni C."/>
            <person name="Rubini A."/>
            <person name="Sitrit Y."/>
            <person name="Splivallo R."/>
            <person name="Traeger S."/>
            <person name="Wang M."/>
            <person name="Zifcakova L."/>
            <person name="Wipf D."/>
            <person name="Zambonelli A."/>
            <person name="Paolocci F."/>
            <person name="Nowrousian M."/>
            <person name="Ottonello S."/>
            <person name="Baldrian P."/>
            <person name="Spatafora J.W."/>
            <person name="Henrissat B."/>
            <person name="Nagy L.G."/>
            <person name="Aury J.M."/>
            <person name="Wincker P."/>
            <person name="Grigoriev I.V."/>
            <person name="Bonfante P."/>
            <person name="Martin F.M."/>
        </authorList>
    </citation>
    <scope>NUCLEOTIDE SEQUENCE [LARGE SCALE GENOMIC DNA]</scope>
    <source>
        <strain evidence="1 2">CCBAS932</strain>
    </source>
</reference>
<dbReference type="Proteomes" id="UP000277580">
    <property type="component" value="Unassembled WGS sequence"/>
</dbReference>
<dbReference type="PANTHER" id="PTHR21310:SF15">
    <property type="entry name" value="AMINOGLYCOSIDE PHOSPHOTRANSFERASE DOMAIN-CONTAINING PROTEIN"/>
    <property type="match status" value="1"/>
</dbReference>
<evidence type="ECO:0000313" key="1">
    <source>
        <dbReference type="EMBL" id="RPB15265.1"/>
    </source>
</evidence>
<dbReference type="InParanoid" id="A0A3N4LB87"/>
<dbReference type="EMBL" id="ML119114">
    <property type="protein sequence ID" value="RPB15265.1"/>
    <property type="molecule type" value="Genomic_DNA"/>
</dbReference>
<gene>
    <name evidence="1" type="ORF">P167DRAFT_543205</name>
</gene>
<name>A0A3N4LB87_9PEZI</name>
<dbReference type="InterPro" id="IPR011009">
    <property type="entry name" value="Kinase-like_dom_sf"/>
</dbReference>
<accession>A0A3N4LB87</accession>
<dbReference type="SUPFAM" id="SSF81296">
    <property type="entry name" value="E set domains"/>
    <property type="match status" value="1"/>
</dbReference>
<dbReference type="InterPro" id="IPR014756">
    <property type="entry name" value="Ig_E-set"/>
</dbReference>